<dbReference type="EMBL" id="JAYKXH010000018">
    <property type="protein sequence ID" value="KAK7137358.1"/>
    <property type="molecule type" value="Genomic_DNA"/>
</dbReference>
<comment type="caution">
    <text evidence="1">The sequence shown here is derived from an EMBL/GenBank/DDBJ whole genome shotgun (WGS) entry which is preliminary data.</text>
</comment>
<name>A0AAN9GXM5_9TELE</name>
<reference evidence="1 2" key="1">
    <citation type="submission" date="2024-02" db="EMBL/GenBank/DDBJ databases">
        <title>Chromosome-level genome assembly of the Eurasian Minnow (Phoxinus phoxinus).</title>
        <authorList>
            <person name="Oriowo T.O."/>
            <person name="Martin S."/>
            <person name="Stange M."/>
            <person name="Chrysostomakis Y."/>
            <person name="Brown T."/>
            <person name="Winkler S."/>
            <person name="Kukowka S."/>
            <person name="Myers E.W."/>
            <person name="Bohne A."/>
        </authorList>
    </citation>
    <scope>NUCLEOTIDE SEQUENCE [LARGE SCALE GENOMIC DNA]</scope>
    <source>
        <strain evidence="1">ZFMK-TIS-60720</strain>
        <tissue evidence="1">Whole Organism</tissue>
    </source>
</reference>
<dbReference type="AlphaFoldDB" id="A0AAN9GXM5"/>
<sequence length="94" mass="10746">MILQYEKSLSQCNRVCLRNRDVDSLCWERDPGPRRAPQHSTCQLFPQEPVSTLKPITAIARRHTQWTRLLGLRLSPLFNDSGKKARATVPVPHG</sequence>
<keyword evidence="2" id="KW-1185">Reference proteome</keyword>
<evidence type="ECO:0000313" key="2">
    <source>
        <dbReference type="Proteomes" id="UP001364617"/>
    </source>
</evidence>
<organism evidence="1 2">
    <name type="scientific">Phoxinus phoxinus</name>
    <name type="common">Eurasian minnow</name>
    <dbReference type="NCBI Taxonomy" id="58324"/>
    <lineage>
        <taxon>Eukaryota</taxon>
        <taxon>Metazoa</taxon>
        <taxon>Chordata</taxon>
        <taxon>Craniata</taxon>
        <taxon>Vertebrata</taxon>
        <taxon>Euteleostomi</taxon>
        <taxon>Actinopterygii</taxon>
        <taxon>Neopterygii</taxon>
        <taxon>Teleostei</taxon>
        <taxon>Ostariophysi</taxon>
        <taxon>Cypriniformes</taxon>
        <taxon>Leuciscidae</taxon>
        <taxon>Phoxininae</taxon>
        <taxon>Phoxinus</taxon>
    </lineage>
</organism>
<gene>
    <name evidence="1" type="ORF">R3I93_017439</name>
</gene>
<evidence type="ECO:0000313" key="1">
    <source>
        <dbReference type="EMBL" id="KAK7137358.1"/>
    </source>
</evidence>
<protein>
    <submittedName>
        <fullName evidence="1">Uncharacterized protein</fullName>
    </submittedName>
</protein>
<dbReference type="Proteomes" id="UP001364617">
    <property type="component" value="Unassembled WGS sequence"/>
</dbReference>
<accession>A0AAN9GXM5</accession>
<proteinExistence type="predicted"/>